<reference evidence="1 2" key="1">
    <citation type="journal article" date="2020" name="BMC Genomics">
        <title>Intraspecific diversification of the crop wild relative Brassica cretica Lam. using demographic model selection.</title>
        <authorList>
            <person name="Kioukis A."/>
            <person name="Michalopoulou V.A."/>
            <person name="Briers L."/>
            <person name="Pirintsos S."/>
            <person name="Studholme D.J."/>
            <person name="Pavlidis P."/>
            <person name="Sarris P.F."/>
        </authorList>
    </citation>
    <scope>NUCLEOTIDE SEQUENCE [LARGE SCALE GENOMIC DNA]</scope>
    <source>
        <strain evidence="2">cv. PFS-1207/04</strain>
    </source>
</reference>
<evidence type="ECO:0000313" key="1">
    <source>
        <dbReference type="EMBL" id="KAF3548677.1"/>
    </source>
</evidence>
<organism evidence="1 2">
    <name type="scientific">Brassica cretica</name>
    <name type="common">Mustard</name>
    <dbReference type="NCBI Taxonomy" id="69181"/>
    <lineage>
        <taxon>Eukaryota</taxon>
        <taxon>Viridiplantae</taxon>
        <taxon>Streptophyta</taxon>
        <taxon>Embryophyta</taxon>
        <taxon>Tracheophyta</taxon>
        <taxon>Spermatophyta</taxon>
        <taxon>Magnoliopsida</taxon>
        <taxon>eudicotyledons</taxon>
        <taxon>Gunneridae</taxon>
        <taxon>Pentapetalae</taxon>
        <taxon>rosids</taxon>
        <taxon>malvids</taxon>
        <taxon>Brassicales</taxon>
        <taxon>Brassicaceae</taxon>
        <taxon>Brassiceae</taxon>
        <taxon>Brassica</taxon>
    </lineage>
</organism>
<gene>
    <name evidence="1" type="ORF">DY000_02006430</name>
</gene>
<dbReference type="Proteomes" id="UP000266723">
    <property type="component" value="Unassembled WGS sequence"/>
</dbReference>
<comment type="caution">
    <text evidence="1">The sequence shown here is derived from an EMBL/GenBank/DDBJ whole genome shotgun (WGS) entry which is preliminary data.</text>
</comment>
<dbReference type="EMBL" id="QGKV02000832">
    <property type="protein sequence ID" value="KAF3548677.1"/>
    <property type="molecule type" value="Genomic_DNA"/>
</dbReference>
<keyword evidence="2" id="KW-1185">Reference proteome</keyword>
<accession>A0ABQ7CAS0</accession>
<protein>
    <submittedName>
        <fullName evidence="1">Uncharacterized protein</fullName>
    </submittedName>
</protein>
<evidence type="ECO:0000313" key="2">
    <source>
        <dbReference type="Proteomes" id="UP000266723"/>
    </source>
</evidence>
<sequence length="108" mass="11714">MLLPFQLFQPVKPRSSLSPNGLIHQGKASSLLMSYPGNSFTLVKVLPIHMCTDGTAMYGQYGLADVEPHPNIPMLQLISLASTPHLLHTYTQLISTLPRGDVITLSSG</sequence>
<proteinExistence type="predicted"/>
<name>A0ABQ7CAS0_BRACR</name>